<name>A0A8B0MBY3_EURAF</name>
<dbReference type="PANTHER" id="PTHR24300:SF376">
    <property type="entry name" value="CYTOCHROME P450 15A1"/>
    <property type="match status" value="1"/>
</dbReference>
<dbReference type="GO" id="GO:0020037">
    <property type="term" value="F:heme binding"/>
    <property type="evidence" value="ECO:0007669"/>
    <property type="project" value="InterPro"/>
</dbReference>
<keyword evidence="4 8" id="KW-0479">Metal-binding</keyword>
<evidence type="ECO:0000256" key="7">
    <source>
        <dbReference type="ARBA" id="ARBA00023033"/>
    </source>
</evidence>
<organism evidence="11">
    <name type="scientific">Eurytemora affinis</name>
    <name type="common">Copepod</name>
    <name type="synonym">Temora affinis</name>
    <dbReference type="NCBI Taxonomy" id="88015"/>
    <lineage>
        <taxon>Eukaryota</taxon>
        <taxon>Metazoa</taxon>
        <taxon>Ecdysozoa</taxon>
        <taxon>Arthropoda</taxon>
        <taxon>Crustacea</taxon>
        <taxon>Multicrustacea</taxon>
        <taxon>Hexanauplia</taxon>
        <taxon>Copepoda</taxon>
        <taxon>Calanoida</taxon>
        <taxon>Temoridae</taxon>
        <taxon>Eurytemora</taxon>
    </lineage>
</organism>
<sequence length="505" mass="57766">MLILMCLLTLLSLLYYRLSRKERVDLPGPGLCIPLLGHYKLFLQGSDNIKGIWNLYKQYSKQGVMLLNVFGMNNVIVGDFYVLKELFNNPDVANRGHVEFGKCNFIQKFNEDRGDPPGPLSGVIFSQGRAWVEQRRFTLKTLRDFGFGKSSMEETIHDEVRQFIVYLKNCTNTPVDIARKFNLPILNALWKIMVGESFEYTDPKLEKLLNDLGEFARRFGSPSTVLVLNYPWLFKIFPTLLNRNKDIEFMREIMLMMNKCIEQHKLTLDVNSPKDVIDTVLIEIQNTKDELSSFYQNKGYNNLVNTMLELFVAGSETTSTTLTWAVLYMIREPEIQSKVQAELDRVVGTSRLPSLSDRSQLPYTEAVLMEIQRCGNIVPNGVHHMASRPIQINGVTIPANTMISPCMSEIMKGDYWGDGLVFRPERFLDESGTLKSDERLIPFSIGKRRCLGETLAKTEYFLFFTALLQQFSFMPEISGTVPSETYVPGASILPIPFKTIVKPRY</sequence>
<evidence type="ECO:0000256" key="8">
    <source>
        <dbReference type="PIRSR" id="PIRSR602401-1"/>
    </source>
</evidence>
<evidence type="ECO:0000256" key="6">
    <source>
        <dbReference type="ARBA" id="ARBA00023004"/>
    </source>
</evidence>
<evidence type="ECO:0000256" key="2">
    <source>
        <dbReference type="ARBA" id="ARBA00010617"/>
    </source>
</evidence>
<dbReference type="InterPro" id="IPR001128">
    <property type="entry name" value="Cyt_P450"/>
</dbReference>
<dbReference type="EMBL" id="MW149367">
    <property type="protein sequence ID" value="QTW43667.1"/>
    <property type="molecule type" value="mRNA"/>
</dbReference>
<evidence type="ECO:0000256" key="10">
    <source>
        <dbReference type="SAM" id="SignalP"/>
    </source>
</evidence>
<keyword evidence="10" id="KW-0732">Signal</keyword>
<keyword evidence="6 8" id="KW-0408">Iron</keyword>
<dbReference type="InterPro" id="IPR050182">
    <property type="entry name" value="Cytochrome_P450_fam2"/>
</dbReference>
<keyword evidence="7 9" id="KW-0503">Monooxygenase</keyword>
<keyword evidence="3 8" id="KW-0349">Heme</keyword>
<feature type="signal peptide" evidence="10">
    <location>
        <begin position="1"/>
        <end position="19"/>
    </location>
</feature>
<evidence type="ECO:0000313" key="11">
    <source>
        <dbReference type="EMBL" id="QTW43667.1"/>
    </source>
</evidence>
<dbReference type="GO" id="GO:0006082">
    <property type="term" value="P:organic acid metabolic process"/>
    <property type="evidence" value="ECO:0007669"/>
    <property type="project" value="TreeGrafter"/>
</dbReference>
<dbReference type="FunFam" id="1.10.630.10:FF:000036">
    <property type="entry name" value="CYtochrome P450 family"/>
    <property type="match status" value="1"/>
</dbReference>
<dbReference type="GO" id="GO:0016712">
    <property type="term" value="F:oxidoreductase activity, acting on paired donors, with incorporation or reduction of molecular oxygen, reduced flavin or flavoprotein as one donor, and incorporation of one atom of oxygen"/>
    <property type="evidence" value="ECO:0007669"/>
    <property type="project" value="TreeGrafter"/>
</dbReference>
<dbReference type="GO" id="GO:0005737">
    <property type="term" value="C:cytoplasm"/>
    <property type="evidence" value="ECO:0007669"/>
    <property type="project" value="TreeGrafter"/>
</dbReference>
<dbReference type="PRINTS" id="PR00385">
    <property type="entry name" value="P450"/>
</dbReference>
<dbReference type="GO" id="GO:0006805">
    <property type="term" value="P:xenobiotic metabolic process"/>
    <property type="evidence" value="ECO:0007669"/>
    <property type="project" value="TreeGrafter"/>
</dbReference>
<reference evidence="11" key="2">
    <citation type="journal article" name="Mar. Pollut. Bull.">
        <title>The genome of the European estuarine calanoid copepod Eurytemora affinis: Potential use in molecular ecotoxicology.</title>
        <authorList>
            <person name="Choi B.S."/>
            <person name="Kim D.H."/>
            <person name="Kim M.S."/>
            <person name="Park J.C."/>
            <person name="Lee Y.H."/>
            <person name="Kim H.J."/>
            <person name="Jeong C.B."/>
            <person name="Hagiwara A."/>
            <person name="Souissi S."/>
            <person name="Lee J.S."/>
        </authorList>
    </citation>
    <scope>NUCLEOTIDE SEQUENCE</scope>
</reference>
<dbReference type="AlphaFoldDB" id="A0A8B0MBY3"/>
<accession>A0A8B0MBY3</accession>
<evidence type="ECO:0000256" key="9">
    <source>
        <dbReference type="RuleBase" id="RU000461"/>
    </source>
</evidence>
<dbReference type="OrthoDB" id="3934656at2759"/>
<feature type="binding site" description="axial binding residue" evidence="8">
    <location>
        <position position="450"/>
    </location>
    <ligand>
        <name>heme</name>
        <dbReference type="ChEBI" id="CHEBI:30413"/>
    </ligand>
    <ligandPart>
        <name>Fe</name>
        <dbReference type="ChEBI" id="CHEBI:18248"/>
    </ligandPart>
</feature>
<protein>
    <submittedName>
        <fullName evidence="11">CYP3031A1</fullName>
    </submittedName>
</protein>
<dbReference type="GO" id="GO:0008395">
    <property type="term" value="F:steroid hydroxylase activity"/>
    <property type="evidence" value="ECO:0007669"/>
    <property type="project" value="TreeGrafter"/>
</dbReference>
<dbReference type="Gene3D" id="1.10.630.10">
    <property type="entry name" value="Cytochrome P450"/>
    <property type="match status" value="1"/>
</dbReference>
<dbReference type="InterPro" id="IPR017972">
    <property type="entry name" value="Cyt_P450_CS"/>
</dbReference>
<feature type="chain" id="PRO_5032454124" evidence="10">
    <location>
        <begin position="20"/>
        <end position="505"/>
    </location>
</feature>
<dbReference type="SUPFAM" id="SSF48264">
    <property type="entry name" value="Cytochrome P450"/>
    <property type="match status" value="1"/>
</dbReference>
<dbReference type="Pfam" id="PF00067">
    <property type="entry name" value="p450"/>
    <property type="match status" value="1"/>
</dbReference>
<dbReference type="PRINTS" id="PR00463">
    <property type="entry name" value="EP450I"/>
</dbReference>
<dbReference type="InterPro" id="IPR036396">
    <property type="entry name" value="Cyt_P450_sf"/>
</dbReference>
<evidence type="ECO:0000256" key="1">
    <source>
        <dbReference type="ARBA" id="ARBA00001971"/>
    </source>
</evidence>
<dbReference type="PROSITE" id="PS00086">
    <property type="entry name" value="CYTOCHROME_P450"/>
    <property type="match status" value="1"/>
</dbReference>
<dbReference type="InterPro" id="IPR002401">
    <property type="entry name" value="Cyt_P450_E_grp-I"/>
</dbReference>
<evidence type="ECO:0000256" key="4">
    <source>
        <dbReference type="ARBA" id="ARBA00022723"/>
    </source>
</evidence>
<keyword evidence="5 9" id="KW-0560">Oxidoreductase</keyword>
<comment type="similarity">
    <text evidence="2 9">Belongs to the cytochrome P450 family.</text>
</comment>
<evidence type="ECO:0000256" key="5">
    <source>
        <dbReference type="ARBA" id="ARBA00023002"/>
    </source>
</evidence>
<dbReference type="PANTHER" id="PTHR24300">
    <property type="entry name" value="CYTOCHROME P450 508A4-RELATED"/>
    <property type="match status" value="1"/>
</dbReference>
<proteinExistence type="evidence at transcript level"/>
<comment type="cofactor">
    <cofactor evidence="1 8">
        <name>heme</name>
        <dbReference type="ChEBI" id="CHEBI:30413"/>
    </cofactor>
</comment>
<reference evidence="11" key="1">
    <citation type="submission" date="2020-10" db="EMBL/GenBank/DDBJ databases">
        <authorList>
            <person name="Kim D.-H."/>
        </authorList>
    </citation>
    <scope>NUCLEOTIDE SEQUENCE</scope>
</reference>
<evidence type="ECO:0000256" key="3">
    <source>
        <dbReference type="ARBA" id="ARBA00022617"/>
    </source>
</evidence>
<dbReference type="GO" id="GO:0005506">
    <property type="term" value="F:iron ion binding"/>
    <property type="evidence" value="ECO:0007669"/>
    <property type="project" value="InterPro"/>
</dbReference>